<reference evidence="4" key="1">
    <citation type="submission" date="2021-04" db="EMBL/GenBank/DDBJ databases">
        <authorList>
            <person name="Pira H."/>
            <person name="Risdian C."/>
            <person name="Wink J."/>
        </authorList>
    </citation>
    <scope>NUCLEOTIDE SEQUENCE</scope>
    <source>
        <strain evidence="4">WHY3</strain>
    </source>
</reference>
<dbReference type="RefSeq" id="WP_218547966.1">
    <property type="nucleotide sequence ID" value="NZ_JAGSPD010000023.1"/>
</dbReference>
<keyword evidence="1" id="KW-0732">Signal</keyword>
<sequence>MRNRIFKLILLSILTTAYLGCSSDSDSDNCETISCLNGGTFIDCECECPQGYTGINCSTQVTPSRIIINKAIVKVFPNTNNGDFWDLAIPEAEDALPDIYITFQNSDLDVIYDSQTFYENAISGEGTFFEFTITPNIQLTTFSDPYLINIWDYDTVDEDDFMTSFGFFTYTSNNSFPNTITVVSQSNELLVDLELSYEW</sequence>
<evidence type="ECO:0000259" key="3">
    <source>
        <dbReference type="PROSITE" id="PS01186"/>
    </source>
</evidence>
<protein>
    <submittedName>
        <fullName evidence="4">Calcium-binding EGF-like domain-containing protein</fullName>
    </submittedName>
</protein>
<evidence type="ECO:0000313" key="5">
    <source>
        <dbReference type="Proteomes" id="UP001138894"/>
    </source>
</evidence>
<dbReference type="EMBL" id="JAGSPD010000023">
    <property type="protein sequence ID" value="MBV7270702.1"/>
    <property type="molecule type" value="Genomic_DNA"/>
</dbReference>
<accession>A0A9X1FBC8</accession>
<keyword evidence="5" id="KW-1185">Reference proteome</keyword>
<feature type="chain" id="PRO_5040878547" evidence="1">
    <location>
        <begin position="20"/>
        <end position="199"/>
    </location>
</feature>
<dbReference type="Proteomes" id="UP001138894">
    <property type="component" value="Unassembled WGS sequence"/>
</dbReference>
<organism evidence="4 5">
    <name type="scientific">Winogradskyella luteola</name>
    <dbReference type="NCBI Taxonomy" id="2828330"/>
    <lineage>
        <taxon>Bacteria</taxon>
        <taxon>Pseudomonadati</taxon>
        <taxon>Bacteroidota</taxon>
        <taxon>Flavobacteriia</taxon>
        <taxon>Flavobacteriales</taxon>
        <taxon>Flavobacteriaceae</taxon>
        <taxon>Winogradskyella</taxon>
    </lineage>
</organism>
<evidence type="ECO:0000256" key="1">
    <source>
        <dbReference type="SAM" id="SignalP"/>
    </source>
</evidence>
<feature type="signal peptide" evidence="1">
    <location>
        <begin position="1"/>
        <end position="19"/>
    </location>
</feature>
<dbReference type="PROSITE" id="PS00022">
    <property type="entry name" value="EGF_1"/>
    <property type="match status" value="1"/>
</dbReference>
<dbReference type="PROSITE" id="PS01186">
    <property type="entry name" value="EGF_2"/>
    <property type="match status" value="1"/>
</dbReference>
<evidence type="ECO:0000259" key="2">
    <source>
        <dbReference type="PROSITE" id="PS00022"/>
    </source>
</evidence>
<comment type="caution">
    <text evidence="4">The sequence shown here is derived from an EMBL/GenBank/DDBJ whole genome shotgun (WGS) entry which is preliminary data.</text>
</comment>
<dbReference type="InterPro" id="IPR000742">
    <property type="entry name" value="EGF"/>
</dbReference>
<dbReference type="AlphaFoldDB" id="A0A9X1FBC8"/>
<dbReference type="CDD" id="cd00054">
    <property type="entry name" value="EGF_CA"/>
    <property type="match status" value="1"/>
</dbReference>
<name>A0A9X1FBC8_9FLAO</name>
<evidence type="ECO:0000313" key="4">
    <source>
        <dbReference type="EMBL" id="MBV7270702.1"/>
    </source>
</evidence>
<feature type="domain" description="EGF-like" evidence="2 3">
    <location>
        <begin position="46"/>
        <end position="57"/>
    </location>
</feature>
<gene>
    <name evidence="4" type="ORF">KCG49_16050</name>
</gene>
<proteinExistence type="predicted"/>